<evidence type="ECO:0000259" key="1">
    <source>
        <dbReference type="PROSITE" id="PS51819"/>
    </source>
</evidence>
<proteinExistence type="predicted"/>
<dbReference type="PATRIC" id="fig|1304281.5.peg.29"/>
<accession>A0A0J7J2B8</accession>
<sequence length="131" mass="15019">MILKIEKVHTILYVENQEQSTKFYERILGRNADLNVSGMSEFRISNDFVLGLMPNSGIEKILRNETPNPSTGTGIPRCELYLYVDDLIKVYSEIKALNIKIISPLEERNWGDCCFYFSDPDGHIIAFAKKI</sequence>
<dbReference type="STRING" id="1304281.ACM44_00145"/>
<dbReference type="GO" id="GO:0016829">
    <property type="term" value="F:lyase activity"/>
    <property type="evidence" value="ECO:0007669"/>
    <property type="project" value="UniProtKB-KW"/>
</dbReference>
<keyword evidence="3" id="KW-1185">Reference proteome</keyword>
<gene>
    <name evidence="2" type="ORF">ACM44_00145</name>
</gene>
<dbReference type="InterPro" id="IPR037523">
    <property type="entry name" value="VOC_core"/>
</dbReference>
<organism evidence="2 3">
    <name type="scientific">Chryseobacterium koreense CCUG 49689</name>
    <dbReference type="NCBI Taxonomy" id="1304281"/>
    <lineage>
        <taxon>Bacteria</taxon>
        <taxon>Pseudomonadati</taxon>
        <taxon>Bacteroidota</taxon>
        <taxon>Flavobacteriia</taxon>
        <taxon>Flavobacteriales</taxon>
        <taxon>Weeksellaceae</taxon>
        <taxon>Chryseobacterium group</taxon>
        <taxon>Chryseobacterium</taxon>
    </lineage>
</organism>
<dbReference type="AlphaFoldDB" id="A0A0J7J2B8"/>
<dbReference type="Proteomes" id="UP000035900">
    <property type="component" value="Unassembled WGS sequence"/>
</dbReference>
<dbReference type="Gene3D" id="3.30.720.120">
    <property type="match status" value="1"/>
</dbReference>
<dbReference type="InterPro" id="IPR025870">
    <property type="entry name" value="Glyoxalase-like_dom"/>
</dbReference>
<dbReference type="SUPFAM" id="SSF54593">
    <property type="entry name" value="Glyoxalase/Bleomycin resistance protein/Dihydroxybiphenyl dioxygenase"/>
    <property type="match status" value="1"/>
</dbReference>
<evidence type="ECO:0000313" key="3">
    <source>
        <dbReference type="Proteomes" id="UP000035900"/>
    </source>
</evidence>
<dbReference type="PROSITE" id="PS51819">
    <property type="entry name" value="VOC"/>
    <property type="match status" value="1"/>
</dbReference>
<name>A0A0J7J2B8_9FLAO</name>
<dbReference type="EMBL" id="LFNG01000001">
    <property type="protein sequence ID" value="KMQ72553.1"/>
    <property type="molecule type" value="Genomic_DNA"/>
</dbReference>
<keyword evidence="2" id="KW-0456">Lyase</keyword>
<evidence type="ECO:0000313" key="2">
    <source>
        <dbReference type="EMBL" id="KMQ72553.1"/>
    </source>
</evidence>
<dbReference type="Gene3D" id="3.30.720.110">
    <property type="match status" value="1"/>
</dbReference>
<protein>
    <submittedName>
        <fullName evidence="2">Lactoylglutathione lyase</fullName>
    </submittedName>
</protein>
<reference evidence="2 3" key="1">
    <citation type="journal article" date="2004" name="Int. J. Syst. Evol. Microbiol.">
        <title>Kaistella koreensis gen. nov., sp. nov., a novel member of the Chryseobacterium-Bergeyella-Riemerella branch.</title>
        <authorList>
            <person name="Kim M.K."/>
            <person name="Im W.T."/>
            <person name="Shin Y.K."/>
            <person name="Lim J.H."/>
            <person name="Kim S.H."/>
            <person name="Lee B.C."/>
            <person name="Park M.Y."/>
            <person name="Lee K.Y."/>
            <person name="Lee S.T."/>
        </authorList>
    </citation>
    <scope>NUCLEOTIDE SEQUENCE [LARGE SCALE GENOMIC DNA]</scope>
    <source>
        <strain evidence="2 3">CCUG 49689</strain>
    </source>
</reference>
<comment type="caution">
    <text evidence="2">The sequence shown here is derived from an EMBL/GenBank/DDBJ whole genome shotgun (WGS) entry which is preliminary data.</text>
</comment>
<dbReference type="Pfam" id="PF12681">
    <property type="entry name" value="Glyoxalase_2"/>
    <property type="match status" value="1"/>
</dbReference>
<feature type="domain" description="VOC" evidence="1">
    <location>
        <begin position="4"/>
        <end position="130"/>
    </location>
</feature>
<dbReference type="InterPro" id="IPR029068">
    <property type="entry name" value="Glyas_Bleomycin-R_OHBP_Dase"/>
</dbReference>